<dbReference type="RefSeq" id="WP_072630858.1">
    <property type="nucleotide sequence ID" value="NZ_MLCB01000143.1"/>
</dbReference>
<feature type="transmembrane region" description="Helical" evidence="1">
    <location>
        <begin position="113"/>
        <end position="132"/>
    </location>
</feature>
<sequence length="240" mass="26028">MSKVELDAVQWKRALEADVSIDPNPQISRYTLVLRIIALCLLYGALIIGGAYFGSVVKDLASIEFSTIHMPNLRLIVAITAFIFALASALPFVPGAEIGFGMLVLLGGNYAPLVYACMLCALMLAFMMGRLIPMSALARGFAWLNFTRASHLIEAMAVQAPEQRLQFLLSNAPNRFAPFLLRYRYLALVVLLNTPGNSLIGGGGGIALIAGLSGVFKWYYFAITMALAIAPIPIAFYLMS</sequence>
<reference evidence="2 3" key="1">
    <citation type="submission" date="2016-10" db="EMBL/GenBank/DDBJ databases">
        <title>Genome sequence of Planktotalea frisia SH6-1.</title>
        <authorList>
            <person name="Poehlein A."/>
            <person name="Bakenhus I."/>
            <person name="Voget S."/>
            <person name="Brinkhoff T."/>
            <person name="Simon M."/>
        </authorList>
    </citation>
    <scope>NUCLEOTIDE SEQUENCE [LARGE SCALE GENOMIC DNA]</scope>
    <source>
        <strain evidence="2 3">SH6-1</strain>
    </source>
</reference>
<dbReference type="Proteomes" id="UP000184514">
    <property type="component" value="Unassembled WGS sequence"/>
</dbReference>
<dbReference type="AlphaFoldDB" id="A0A1L9NW56"/>
<name>A0A1L9NW56_9RHOB</name>
<organism evidence="2 3">
    <name type="scientific">Planktotalea frisia</name>
    <dbReference type="NCBI Taxonomy" id="696762"/>
    <lineage>
        <taxon>Bacteria</taxon>
        <taxon>Pseudomonadati</taxon>
        <taxon>Pseudomonadota</taxon>
        <taxon>Alphaproteobacteria</taxon>
        <taxon>Rhodobacterales</taxon>
        <taxon>Paracoccaceae</taxon>
        <taxon>Planktotalea</taxon>
    </lineage>
</organism>
<protein>
    <recommendedName>
        <fullName evidence="4">SNARE associated golgi protein</fullName>
    </recommendedName>
</protein>
<feature type="transmembrane region" description="Helical" evidence="1">
    <location>
        <begin position="75"/>
        <end position="93"/>
    </location>
</feature>
<evidence type="ECO:0008006" key="4">
    <source>
        <dbReference type="Google" id="ProtNLM"/>
    </source>
</evidence>
<feature type="transmembrane region" description="Helical" evidence="1">
    <location>
        <begin position="218"/>
        <end position="239"/>
    </location>
</feature>
<dbReference type="OrthoDB" id="6369004at2"/>
<gene>
    <name evidence="2" type="ORF">PFRI_23040</name>
</gene>
<proteinExistence type="predicted"/>
<evidence type="ECO:0000313" key="3">
    <source>
        <dbReference type="Proteomes" id="UP000184514"/>
    </source>
</evidence>
<keyword evidence="1" id="KW-0472">Membrane</keyword>
<evidence type="ECO:0000256" key="1">
    <source>
        <dbReference type="SAM" id="Phobius"/>
    </source>
</evidence>
<comment type="caution">
    <text evidence="2">The sequence shown here is derived from an EMBL/GenBank/DDBJ whole genome shotgun (WGS) entry which is preliminary data.</text>
</comment>
<feature type="transmembrane region" description="Helical" evidence="1">
    <location>
        <begin position="32"/>
        <end position="54"/>
    </location>
</feature>
<keyword evidence="1" id="KW-1133">Transmembrane helix</keyword>
<dbReference type="EMBL" id="MLCB01000143">
    <property type="protein sequence ID" value="OJI93404.1"/>
    <property type="molecule type" value="Genomic_DNA"/>
</dbReference>
<keyword evidence="1" id="KW-0812">Transmembrane</keyword>
<evidence type="ECO:0000313" key="2">
    <source>
        <dbReference type="EMBL" id="OJI93404.1"/>
    </source>
</evidence>
<feature type="transmembrane region" description="Helical" evidence="1">
    <location>
        <begin position="185"/>
        <end position="212"/>
    </location>
</feature>
<keyword evidence="3" id="KW-1185">Reference proteome</keyword>
<accession>A0A1L9NW56</accession>